<evidence type="ECO:0000313" key="4">
    <source>
        <dbReference type="Proteomes" id="UP000239494"/>
    </source>
</evidence>
<dbReference type="EMBL" id="PVTF01000009">
    <property type="protein sequence ID" value="PRY37907.1"/>
    <property type="molecule type" value="Genomic_DNA"/>
</dbReference>
<dbReference type="InterPro" id="IPR039514">
    <property type="entry name" value="6GAL-like"/>
</dbReference>
<keyword evidence="4" id="KW-1185">Reference proteome</keyword>
<dbReference type="OrthoDB" id="9806701at2"/>
<dbReference type="GO" id="GO:0004553">
    <property type="term" value="F:hydrolase activity, hydrolyzing O-glycosyl compounds"/>
    <property type="evidence" value="ECO:0007669"/>
    <property type="project" value="InterPro"/>
</dbReference>
<dbReference type="SUPFAM" id="SSF51011">
    <property type="entry name" value="Glycosyl hydrolase domain"/>
    <property type="match status" value="1"/>
</dbReference>
<dbReference type="InterPro" id="IPR017853">
    <property type="entry name" value="GH"/>
</dbReference>
<dbReference type="SUPFAM" id="SSF50370">
    <property type="entry name" value="Ricin B-like lectins"/>
    <property type="match status" value="1"/>
</dbReference>
<dbReference type="InterPro" id="IPR013780">
    <property type="entry name" value="Glyco_hydro_b"/>
</dbReference>
<dbReference type="PANTHER" id="PTHR42767:SF1">
    <property type="entry name" value="ENDO-BETA-1,6-GALACTANASE-LIKE DOMAIN-CONTAINING PROTEIN"/>
    <property type="match status" value="1"/>
</dbReference>
<sequence length="623" mass="64795">MARSKWVCGLAALVLAVVVPVPAAAAVAVAQVSSSPAQTIDNIGASGAWWVNDLARFSATTRQRVADLLFGADGIRLSAYRYNIGGGGVGVAAGDRAPQTPLTSPGTYDWSRDPGGTEFVRQAASHGVPDLVGFVNSAPAVWKDNAKSCGGHLKAGSEPAFAGYLADVVAHFRAEGVRINHLSPMNEPRNSFDGSPCGQEGMLVDPAQRDDIVRAVGARGLGVGISADESSTVGQFTSEVPQWMNQAGTAQYVTTLAHHTYDFPNDTTLAGVAGVRQQFDKPTWGSEICCFTGINGGYGATYDPTITGALAMSSIVHRDLTVAGDSAFHWWTALSKVMGCSPGSSPDCATRTNTSGYNDGLIYYDPDFASNGNQNLYPTKRFYALGQYSRFVRPGSVRYPVTGTPSGVQVMATSNAGQWTLVVNNLTTSEQRTDVRFTALENVSAVSAYRTSATENLASIAVPPVSGGTASLTLPALSTTTYVLRQNGGTAPTAPATALVGVGSGKCLDVPGASTTNGTAVKIYGCNGGSNQMWTPTAAGELRVYGGKCLEAYQQGTAAGTVVDIYDCNGGANQKWTIGSNGSITGTQSGLCLDVQGAGTADNTPVVLWTCGGATNQQWRRRV</sequence>
<dbReference type="Proteomes" id="UP000239494">
    <property type="component" value="Unassembled WGS sequence"/>
</dbReference>
<dbReference type="AlphaFoldDB" id="A0A2T0SWW0"/>
<accession>A0A2T0SWW0</accession>
<dbReference type="SUPFAM" id="SSF51445">
    <property type="entry name" value="(Trans)glycosidases"/>
    <property type="match status" value="1"/>
</dbReference>
<evidence type="ECO:0000256" key="1">
    <source>
        <dbReference type="SAM" id="SignalP"/>
    </source>
</evidence>
<dbReference type="Pfam" id="PF00652">
    <property type="entry name" value="Ricin_B_lectin"/>
    <property type="match status" value="1"/>
</dbReference>
<evidence type="ECO:0000259" key="2">
    <source>
        <dbReference type="SMART" id="SM00458"/>
    </source>
</evidence>
<protein>
    <submittedName>
        <fullName evidence="3">O-glycosyl hydrolase</fullName>
    </submittedName>
</protein>
<dbReference type="InterPro" id="IPR000772">
    <property type="entry name" value="Ricin_B_lectin"/>
</dbReference>
<dbReference type="InterPro" id="IPR039743">
    <property type="entry name" value="6GAL/EXGAL"/>
</dbReference>
<dbReference type="SMART" id="SM00458">
    <property type="entry name" value="RICIN"/>
    <property type="match status" value="1"/>
</dbReference>
<dbReference type="Gene3D" id="3.20.20.80">
    <property type="entry name" value="Glycosidases"/>
    <property type="match status" value="1"/>
</dbReference>
<dbReference type="RefSeq" id="WP_146174950.1">
    <property type="nucleotide sequence ID" value="NZ_PVTF01000009.1"/>
</dbReference>
<dbReference type="PANTHER" id="PTHR42767">
    <property type="entry name" value="ENDO-BETA-1,6-GALACTANASE"/>
    <property type="match status" value="1"/>
</dbReference>
<feature type="chain" id="PRO_5015656093" evidence="1">
    <location>
        <begin position="26"/>
        <end position="623"/>
    </location>
</feature>
<evidence type="ECO:0000313" key="3">
    <source>
        <dbReference type="EMBL" id="PRY37907.1"/>
    </source>
</evidence>
<dbReference type="Gene3D" id="2.60.40.1180">
    <property type="entry name" value="Golgi alpha-mannosidase II"/>
    <property type="match status" value="1"/>
</dbReference>
<dbReference type="Pfam" id="PF14587">
    <property type="entry name" value="Glyco_hydr_30_2"/>
    <property type="match status" value="1"/>
</dbReference>
<comment type="caution">
    <text evidence="3">The sequence shown here is derived from an EMBL/GenBank/DDBJ whole genome shotgun (WGS) entry which is preliminary data.</text>
</comment>
<dbReference type="InterPro" id="IPR035992">
    <property type="entry name" value="Ricin_B-like_lectins"/>
</dbReference>
<feature type="signal peptide" evidence="1">
    <location>
        <begin position="1"/>
        <end position="25"/>
    </location>
</feature>
<dbReference type="Gene3D" id="2.80.10.50">
    <property type="match status" value="1"/>
</dbReference>
<gene>
    <name evidence="3" type="ORF">CLV43_109127</name>
</gene>
<organism evidence="3 4">
    <name type="scientific">Umezawaea tangerina</name>
    <dbReference type="NCBI Taxonomy" id="84725"/>
    <lineage>
        <taxon>Bacteria</taxon>
        <taxon>Bacillati</taxon>
        <taxon>Actinomycetota</taxon>
        <taxon>Actinomycetes</taxon>
        <taxon>Pseudonocardiales</taxon>
        <taxon>Pseudonocardiaceae</taxon>
        <taxon>Umezawaea</taxon>
    </lineage>
</organism>
<feature type="domain" description="Ricin B lectin" evidence="2">
    <location>
        <begin position="494"/>
        <end position="622"/>
    </location>
</feature>
<keyword evidence="1" id="KW-0732">Signal</keyword>
<reference evidence="3 4" key="1">
    <citation type="submission" date="2018-03" db="EMBL/GenBank/DDBJ databases">
        <title>Genomic Encyclopedia of Archaeal and Bacterial Type Strains, Phase II (KMG-II): from individual species to whole genera.</title>
        <authorList>
            <person name="Goeker M."/>
        </authorList>
    </citation>
    <scope>NUCLEOTIDE SEQUENCE [LARGE SCALE GENOMIC DNA]</scope>
    <source>
        <strain evidence="3 4">DSM 44720</strain>
    </source>
</reference>
<keyword evidence="3" id="KW-0378">Hydrolase</keyword>
<dbReference type="PROSITE" id="PS50231">
    <property type="entry name" value="RICIN_B_LECTIN"/>
    <property type="match status" value="1"/>
</dbReference>
<dbReference type="CDD" id="cd23418">
    <property type="entry name" value="beta-trefoil_Ricin_XLN-like"/>
    <property type="match status" value="1"/>
</dbReference>
<name>A0A2T0SWW0_9PSEU</name>
<proteinExistence type="predicted"/>